<feature type="region of interest" description="Disordered" evidence="1">
    <location>
        <begin position="16"/>
        <end position="50"/>
    </location>
</feature>
<accession>A0A0U4BF53</accession>
<evidence type="ECO:0000313" key="2">
    <source>
        <dbReference type="EMBL" id="ALX06260.1"/>
    </source>
</evidence>
<name>A0A0U4BF53_9ACTN</name>
<dbReference type="AlphaFoldDB" id="A0A0U4BF53"/>
<evidence type="ECO:0000313" key="3">
    <source>
        <dbReference type="Proteomes" id="UP000067689"/>
    </source>
</evidence>
<dbReference type="EMBL" id="CP011502">
    <property type="protein sequence ID" value="ALX06260.1"/>
    <property type="molecule type" value="Genomic_DNA"/>
</dbReference>
<dbReference type="Proteomes" id="UP000067689">
    <property type="component" value="Chromosome"/>
</dbReference>
<proteinExistence type="predicted"/>
<dbReference type="PATRIC" id="fig|2041.4.peg.3540"/>
<protein>
    <submittedName>
        <fullName evidence="2">Uncharacterized protein</fullName>
    </submittedName>
</protein>
<feature type="compositionally biased region" description="Low complexity" evidence="1">
    <location>
        <begin position="18"/>
        <end position="34"/>
    </location>
</feature>
<gene>
    <name evidence="2" type="ORF">AERYTH_16925</name>
</gene>
<organism evidence="2 3">
    <name type="scientific">Aeromicrobium erythreum</name>
    <dbReference type="NCBI Taxonomy" id="2041"/>
    <lineage>
        <taxon>Bacteria</taxon>
        <taxon>Bacillati</taxon>
        <taxon>Actinomycetota</taxon>
        <taxon>Actinomycetes</taxon>
        <taxon>Propionibacteriales</taxon>
        <taxon>Nocardioidaceae</taxon>
        <taxon>Aeromicrobium</taxon>
    </lineage>
</organism>
<dbReference type="KEGG" id="aer:AERYTH_16925"/>
<reference evidence="2 3" key="1">
    <citation type="journal article" date="1991" name="Int. J. Syst. Bacteriol.">
        <title>Description of the erythromycin-producing bacterium Arthrobacter sp. strain NRRL B-3381 as Aeromicrobium erythreum gen. nov., sp. nov.</title>
        <authorList>
            <person name="Miller E.S."/>
            <person name="Woese C.R."/>
            <person name="Brenner S."/>
        </authorList>
    </citation>
    <scope>NUCLEOTIDE SEQUENCE [LARGE SCALE GENOMIC DNA]</scope>
    <source>
        <strain evidence="2 3">AR18</strain>
    </source>
</reference>
<sequence length="127" mass="12524">MLAVIGLALLTGCGGTSGTESGAADASASPSASATVPSLDPSNPCPALTGDDGLVDRALAGADLSGDERQSLQDTLFAVVSSGPKDLQDPVGQLVDYLDDPEAYQPLDGGSDDEVTAAAKAIRSACS</sequence>
<keyword evidence="3" id="KW-1185">Reference proteome</keyword>
<evidence type="ECO:0000256" key="1">
    <source>
        <dbReference type="SAM" id="MobiDB-lite"/>
    </source>
</evidence>